<proteinExistence type="predicted"/>
<keyword evidence="2" id="KW-1185">Reference proteome</keyword>
<organism evidence="1 2">
    <name type="scientific">Sulfurirhabdus autotrophica</name>
    <dbReference type="NCBI Taxonomy" id="1706046"/>
    <lineage>
        <taxon>Bacteria</taxon>
        <taxon>Pseudomonadati</taxon>
        <taxon>Pseudomonadota</taxon>
        <taxon>Betaproteobacteria</taxon>
        <taxon>Nitrosomonadales</taxon>
        <taxon>Sulfuricellaceae</taxon>
        <taxon>Sulfurirhabdus</taxon>
    </lineage>
</organism>
<dbReference type="EMBL" id="SMCO01000004">
    <property type="protein sequence ID" value="TCV88142.1"/>
    <property type="molecule type" value="Genomic_DNA"/>
</dbReference>
<gene>
    <name evidence="1" type="ORF">EDC63_10499</name>
</gene>
<dbReference type="RefSeq" id="WP_124945773.1">
    <property type="nucleotide sequence ID" value="NZ_BHVT01000019.1"/>
</dbReference>
<reference evidence="1 2" key="1">
    <citation type="submission" date="2019-03" db="EMBL/GenBank/DDBJ databases">
        <title>Genomic Encyclopedia of Type Strains, Phase IV (KMG-IV): sequencing the most valuable type-strain genomes for metagenomic binning, comparative biology and taxonomic classification.</title>
        <authorList>
            <person name="Goeker M."/>
        </authorList>
    </citation>
    <scope>NUCLEOTIDE SEQUENCE [LARGE SCALE GENOMIC DNA]</scope>
    <source>
        <strain evidence="1 2">DSM 100309</strain>
    </source>
</reference>
<evidence type="ECO:0000313" key="1">
    <source>
        <dbReference type="EMBL" id="TCV88142.1"/>
    </source>
</evidence>
<protein>
    <submittedName>
        <fullName evidence="1">Uncharacterized protein</fullName>
    </submittedName>
</protein>
<accession>A0A4R3Y8Y7</accession>
<name>A0A4R3Y8Y7_9PROT</name>
<sequence length="336" mass="37236">MRIWPGFGAGVGVGLILLGLVNAALFNDWIIQRYGAVFAVGRAMDKQLFTEKTCPQILIMGNSRVDNGVDPRAMQSEWGTTRETFNLGIPGTNARIGYGMLTRLEQAGCLAKGKLQLVVIGLDESYLQNDDSLGYATFFADSEALLDEGAIKTWLGTWLKLWAYTDNLRQLREPDKALRFVEATIKPLEPVGGAAWRHLGYRAGFGATNQNEAQAQQQEEGADIPPTPVVQDYLFKITKILQQHNISVAVSFPPLLNRSSAYADPARANGAYFPLSARLKENGVYVISQPDPVPRQRAYFFNAGHLSDKGAQIYSRWLAKELEAKWNWLSVEGQPK</sequence>
<dbReference type="SUPFAM" id="SSF52266">
    <property type="entry name" value="SGNH hydrolase"/>
    <property type="match status" value="1"/>
</dbReference>
<dbReference type="Proteomes" id="UP000295367">
    <property type="component" value="Unassembled WGS sequence"/>
</dbReference>
<dbReference type="OrthoDB" id="8565625at2"/>
<comment type="caution">
    <text evidence="1">The sequence shown here is derived from an EMBL/GenBank/DDBJ whole genome shotgun (WGS) entry which is preliminary data.</text>
</comment>
<evidence type="ECO:0000313" key="2">
    <source>
        <dbReference type="Proteomes" id="UP000295367"/>
    </source>
</evidence>
<dbReference type="AlphaFoldDB" id="A0A4R3Y8Y7"/>